<dbReference type="InterPro" id="IPR043154">
    <property type="entry name" value="Sec-1-like_dom1"/>
</dbReference>
<evidence type="ECO:0000313" key="5">
    <source>
        <dbReference type="WBParaSite" id="TREG1_60510.1"/>
    </source>
</evidence>
<evidence type="ECO:0000256" key="1">
    <source>
        <dbReference type="ARBA" id="ARBA00009884"/>
    </source>
</evidence>
<dbReference type="Gene3D" id="1.25.40.60">
    <property type="match status" value="1"/>
</dbReference>
<dbReference type="InterPro" id="IPR027482">
    <property type="entry name" value="Sec1-like_dom2"/>
</dbReference>
<reference evidence="5" key="2">
    <citation type="submission" date="2023-11" db="UniProtKB">
        <authorList>
            <consortium name="WormBaseParasite"/>
        </authorList>
    </citation>
    <scope>IDENTIFICATION</scope>
</reference>
<comment type="similarity">
    <text evidence="1">Belongs to the STXBP/unc-18/SEC1 family.</text>
</comment>
<dbReference type="Gene3D" id="3.90.830.10">
    <property type="entry name" value="Syntaxin Binding Protein 1, Chain A, domain 2"/>
    <property type="match status" value="1"/>
</dbReference>
<dbReference type="InterPro" id="IPR001619">
    <property type="entry name" value="Sec1-like"/>
</dbReference>
<dbReference type="PANTHER" id="PTHR11679">
    <property type="entry name" value="VESICLE PROTEIN SORTING-ASSOCIATED"/>
    <property type="match status" value="1"/>
</dbReference>
<dbReference type="GO" id="GO:0016192">
    <property type="term" value="P:vesicle-mediated transport"/>
    <property type="evidence" value="ECO:0007669"/>
    <property type="project" value="InterPro"/>
</dbReference>
<reference evidence="4" key="1">
    <citation type="submission" date="2022-06" db="EMBL/GenBank/DDBJ databases">
        <authorList>
            <person name="Berger JAMES D."/>
            <person name="Berger JAMES D."/>
        </authorList>
    </citation>
    <scope>NUCLEOTIDE SEQUENCE [LARGE SCALE GENOMIC DNA]</scope>
</reference>
<keyword evidence="3" id="KW-0653">Protein transport</keyword>
<dbReference type="PIRSF" id="PIRSF005715">
    <property type="entry name" value="VPS45_Sec1"/>
    <property type="match status" value="1"/>
</dbReference>
<dbReference type="FunFam" id="3.90.830.10:FF:000001">
    <property type="entry name" value="syntaxin-binding protein 1 isoform X2"/>
    <property type="match status" value="1"/>
</dbReference>
<dbReference type="Proteomes" id="UP000050795">
    <property type="component" value="Unassembled WGS sequence"/>
</dbReference>
<keyword evidence="4" id="KW-1185">Reference proteome</keyword>
<dbReference type="GO" id="GO:0015031">
    <property type="term" value="P:protein transport"/>
    <property type="evidence" value="ECO:0007669"/>
    <property type="project" value="UniProtKB-KW"/>
</dbReference>
<evidence type="ECO:0000256" key="2">
    <source>
        <dbReference type="ARBA" id="ARBA00022448"/>
    </source>
</evidence>
<organism evidence="4 5">
    <name type="scientific">Trichobilharzia regenti</name>
    <name type="common">Nasal bird schistosome</name>
    <dbReference type="NCBI Taxonomy" id="157069"/>
    <lineage>
        <taxon>Eukaryota</taxon>
        <taxon>Metazoa</taxon>
        <taxon>Spiralia</taxon>
        <taxon>Lophotrochozoa</taxon>
        <taxon>Platyhelminthes</taxon>
        <taxon>Trematoda</taxon>
        <taxon>Digenea</taxon>
        <taxon>Strigeidida</taxon>
        <taxon>Schistosomatoidea</taxon>
        <taxon>Schistosomatidae</taxon>
        <taxon>Trichobilharzia</taxon>
    </lineage>
</organism>
<accession>A0AA85K856</accession>
<dbReference type="SUPFAM" id="SSF56815">
    <property type="entry name" value="Sec1/munc18-like (SM) proteins"/>
    <property type="match status" value="1"/>
</dbReference>
<evidence type="ECO:0008006" key="6">
    <source>
        <dbReference type="Google" id="ProtNLM"/>
    </source>
</evidence>
<dbReference type="WBParaSite" id="TREG1_60510.1">
    <property type="protein sequence ID" value="TREG1_60510.1"/>
    <property type="gene ID" value="TREG1_60510"/>
</dbReference>
<dbReference type="Gene3D" id="3.40.50.1910">
    <property type="match status" value="1"/>
</dbReference>
<proteinExistence type="inferred from homology"/>
<dbReference type="Gene3D" id="3.40.50.2060">
    <property type="match status" value="1"/>
</dbReference>
<protein>
    <recommendedName>
        <fullName evidence="6">Syntaxin-binding protein 1</fullName>
    </recommendedName>
</protein>
<name>A0AA85K856_TRIRE</name>
<evidence type="ECO:0000313" key="4">
    <source>
        <dbReference type="Proteomes" id="UP000050795"/>
    </source>
</evidence>
<keyword evidence="2" id="KW-0813">Transport</keyword>
<dbReference type="FunFam" id="3.40.50.2060:FF:000001">
    <property type="entry name" value="syntaxin-binding protein 1 isoform X2"/>
    <property type="match status" value="1"/>
</dbReference>
<dbReference type="InterPro" id="IPR043127">
    <property type="entry name" value="Sec-1-like_dom3a"/>
</dbReference>
<dbReference type="InterPro" id="IPR036045">
    <property type="entry name" value="Sec1-like_sf"/>
</dbReference>
<evidence type="ECO:0000256" key="3">
    <source>
        <dbReference type="ARBA" id="ARBA00022927"/>
    </source>
</evidence>
<sequence>MSLKQAVAKKLMDEIIVPLRKPKDWKVLVLDRLATRIVSSCCKMHEIMNNGITLVEDISKKREVLPIEAIYLITPTEESIKLLMEDFQGSQSQYRYAHVFFTEACPDELFNRLCQSNSAIFLKTLKEINMAFLPVESRVFSLDSPMSFQYYFNPVARQQGSGQQLERIAEQIATLCATLGEYPVIRYRTQFERNAEFAQLVQQKLDAYKADDPQMGEGPQKDRSQLILLDRGFDPISPILHELTFQAMAYDLLAIENDVYRYINTSGPEERVKEIILDETDELWCELRHQHIAVVSQQVTSKLKKFAEDKRMVSAGDKTTMRDLSQMLKKMPQYQKELSMYSTHFHLAEDCMQTYQNHANKLCKVEQDLAMGTDAEGERVKDHMRTMVPILIDQSVSAYDKLRVILLYVVQRGGINEENLAKLVQHAQIPSSQACIIRNLIHLGIPSIQDATGASIGRRKLPQPYLPGNRRQREDGPRYQMSRWTPYIKDLMEDAVEDKLDQKAFQYFGGGPVRGPGTRTGNAPMSARYGMWHRDKSQQPRSGPRLIFFIIGGISYSEMRCAYEVMNTPTGKQWDIIVGGTHLLVPEGFLTDLEKLSYPPGTVLPSANTSGGSGGGTQMIVGAGGEPV</sequence>
<dbReference type="AlphaFoldDB" id="A0AA85K856"/>
<dbReference type="Pfam" id="PF00995">
    <property type="entry name" value="Sec1"/>
    <property type="match status" value="1"/>
</dbReference>